<organism evidence="4 5">
    <name type="scientific">Actinophytocola glycyrrhizae</name>
    <dbReference type="NCBI Taxonomy" id="2044873"/>
    <lineage>
        <taxon>Bacteria</taxon>
        <taxon>Bacillati</taxon>
        <taxon>Actinomycetota</taxon>
        <taxon>Actinomycetes</taxon>
        <taxon>Pseudonocardiales</taxon>
        <taxon>Pseudonocardiaceae</taxon>
    </lineage>
</organism>
<dbReference type="Gene3D" id="3.40.630.30">
    <property type="match status" value="1"/>
</dbReference>
<evidence type="ECO:0000259" key="3">
    <source>
        <dbReference type="PROSITE" id="PS51186"/>
    </source>
</evidence>
<dbReference type="Proteomes" id="UP001595859">
    <property type="component" value="Unassembled WGS sequence"/>
</dbReference>
<comment type="caution">
    <text evidence="4">The sequence shown here is derived from an EMBL/GenBank/DDBJ whole genome shotgun (WGS) entry which is preliminary data.</text>
</comment>
<dbReference type="PROSITE" id="PS51186">
    <property type="entry name" value="GNAT"/>
    <property type="match status" value="1"/>
</dbReference>
<keyword evidence="5" id="KW-1185">Reference proteome</keyword>
<evidence type="ECO:0000256" key="1">
    <source>
        <dbReference type="ARBA" id="ARBA00022679"/>
    </source>
</evidence>
<dbReference type="EMBL" id="JBHSIS010000006">
    <property type="protein sequence ID" value="MFC4854302.1"/>
    <property type="molecule type" value="Genomic_DNA"/>
</dbReference>
<feature type="domain" description="N-acetyltransferase" evidence="3">
    <location>
        <begin position="3"/>
        <end position="161"/>
    </location>
</feature>
<evidence type="ECO:0000256" key="2">
    <source>
        <dbReference type="ARBA" id="ARBA00023315"/>
    </source>
</evidence>
<keyword evidence="1 4" id="KW-0808">Transferase</keyword>
<dbReference type="SUPFAM" id="SSF55729">
    <property type="entry name" value="Acyl-CoA N-acyltransferases (Nat)"/>
    <property type="match status" value="1"/>
</dbReference>
<dbReference type="RefSeq" id="WP_378056248.1">
    <property type="nucleotide sequence ID" value="NZ_JBHSIS010000006.1"/>
</dbReference>
<evidence type="ECO:0000313" key="5">
    <source>
        <dbReference type="Proteomes" id="UP001595859"/>
    </source>
</evidence>
<dbReference type="Pfam" id="PF00583">
    <property type="entry name" value="Acetyltransf_1"/>
    <property type="match status" value="1"/>
</dbReference>
<dbReference type="InterPro" id="IPR016181">
    <property type="entry name" value="Acyl_CoA_acyltransferase"/>
</dbReference>
<name>A0ABV9RY93_9PSEU</name>
<gene>
    <name evidence="4" type="ORF">ACFPCV_12380</name>
</gene>
<dbReference type="InterPro" id="IPR000182">
    <property type="entry name" value="GNAT_dom"/>
</dbReference>
<proteinExistence type="predicted"/>
<dbReference type="PANTHER" id="PTHR43072:SF23">
    <property type="entry name" value="UPF0039 PROTEIN C11D3.02C"/>
    <property type="match status" value="1"/>
</dbReference>
<dbReference type="EC" id="2.3.-.-" evidence="4"/>
<reference evidence="5" key="1">
    <citation type="journal article" date="2019" name="Int. J. Syst. Evol. Microbiol.">
        <title>The Global Catalogue of Microorganisms (GCM) 10K type strain sequencing project: providing services to taxonomists for standard genome sequencing and annotation.</title>
        <authorList>
            <consortium name="The Broad Institute Genomics Platform"/>
            <consortium name="The Broad Institute Genome Sequencing Center for Infectious Disease"/>
            <person name="Wu L."/>
            <person name="Ma J."/>
        </authorList>
    </citation>
    <scope>NUCLEOTIDE SEQUENCE [LARGE SCALE GENOMIC DNA]</scope>
    <source>
        <strain evidence="5">ZS-22-S1</strain>
    </source>
</reference>
<sequence length="161" mass="17817">MSPIVRDAVPEDAPGVAAVFAPYVRESVVTFETDPPTPAMWRSRIEAPHPFVVLTIAGEVSGYALATPWRQKPAYRHTVETTVYLSGTATGRGHGRHLMTELLKRCKEDGYRQAIAVVVAADDGSSLRLHEKLGYEQAGRLTKVGHKQGRWLDTLLLQREL</sequence>
<protein>
    <submittedName>
        <fullName evidence="4">GNAT family N-acetyltransferase</fullName>
        <ecNumber evidence="4">2.3.-.-</ecNumber>
    </submittedName>
</protein>
<keyword evidence="2 4" id="KW-0012">Acyltransferase</keyword>
<dbReference type="GO" id="GO:0016746">
    <property type="term" value="F:acyltransferase activity"/>
    <property type="evidence" value="ECO:0007669"/>
    <property type="project" value="UniProtKB-KW"/>
</dbReference>
<evidence type="ECO:0000313" key="4">
    <source>
        <dbReference type="EMBL" id="MFC4854302.1"/>
    </source>
</evidence>
<dbReference type="PANTHER" id="PTHR43072">
    <property type="entry name" value="N-ACETYLTRANSFERASE"/>
    <property type="match status" value="1"/>
</dbReference>
<accession>A0ABV9RY93</accession>
<dbReference type="CDD" id="cd04301">
    <property type="entry name" value="NAT_SF"/>
    <property type="match status" value="1"/>
</dbReference>